<keyword evidence="12" id="KW-1185">Reference proteome</keyword>
<evidence type="ECO:0000313" key="12">
    <source>
        <dbReference type="Proteomes" id="UP000036987"/>
    </source>
</evidence>
<evidence type="ECO:0000256" key="9">
    <source>
        <dbReference type="SAM" id="Coils"/>
    </source>
</evidence>
<keyword evidence="4" id="KW-0132">Cell division</keyword>
<dbReference type="PANTHER" id="PTHR48441:SF1">
    <property type="entry name" value="NT-3"/>
    <property type="match status" value="1"/>
</dbReference>
<evidence type="ECO:0000259" key="10">
    <source>
        <dbReference type="Pfam" id="PF03800"/>
    </source>
</evidence>
<gene>
    <name evidence="11" type="ORF">ZOSMA_79G00010</name>
</gene>
<evidence type="ECO:0000256" key="1">
    <source>
        <dbReference type="ARBA" id="ARBA00004584"/>
    </source>
</evidence>
<organism evidence="11 12">
    <name type="scientific">Zostera marina</name>
    <name type="common">Eelgrass</name>
    <dbReference type="NCBI Taxonomy" id="29655"/>
    <lineage>
        <taxon>Eukaryota</taxon>
        <taxon>Viridiplantae</taxon>
        <taxon>Streptophyta</taxon>
        <taxon>Embryophyta</taxon>
        <taxon>Tracheophyta</taxon>
        <taxon>Spermatophyta</taxon>
        <taxon>Magnoliopsida</taxon>
        <taxon>Liliopsida</taxon>
        <taxon>Zosteraceae</taxon>
        <taxon>Zostera</taxon>
    </lineage>
</organism>
<dbReference type="AlphaFoldDB" id="A0A0K9NN44"/>
<feature type="coiled-coil region" evidence="9">
    <location>
        <begin position="169"/>
        <end position="224"/>
    </location>
</feature>
<keyword evidence="6 9" id="KW-0175">Coiled coil</keyword>
<dbReference type="GO" id="GO:0051301">
    <property type="term" value="P:cell division"/>
    <property type="evidence" value="ECO:0007669"/>
    <property type="project" value="UniProtKB-KW"/>
</dbReference>
<evidence type="ECO:0000256" key="7">
    <source>
        <dbReference type="ARBA" id="ARBA00023306"/>
    </source>
</evidence>
<keyword evidence="5" id="KW-0498">Mitosis</keyword>
<accession>A0A0K9NN44</accession>
<dbReference type="OrthoDB" id="8194677at2759"/>
<evidence type="ECO:0000256" key="5">
    <source>
        <dbReference type="ARBA" id="ARBA00022776"/>
    </source>
</evidence>
<dbReference type="EMBL" id="LFYR01001977">
    <property type="protein sequence ID" value="KMZ58161.1"/>
    <property type="molecule type" value="Genomic_DNA"/>
</dbReference>
<dbReference type="STRING" id="29655.A0A0K9NN44"/>
<dbReference type="Proteomes" id="UP000036987">
    <property type="component" value="Unassembled WGS sequence"/>
</dbReference>
<dbReference type="Gene3D" id="1.10.418.60">
    <property type="entry name" value="Ncd80 complex, Nuf2 subunit"/>
    <property type="match status" value="1"/>
</dbReference>
<evidence type="ECO:0000256" key="4">
    <source>
        <dbReference type="ARBA" id="ARBA00022618"/>
    </source>
</evidence>
<proteinExistence type="inferred from homology"/>
<keyword evidence="7" id="KW-0131">Cell cycle</keyword>
<protein>
    <recommendedName>
        <fullName evidence="10">Kinetochore protein Nuf2 N-terminal domain-containing protein</fullName>
    </recommendedName>
</protein>
<comment type="similarity">
    <text evidence="2">Belongs to the NUF2 family.</text>
</comment>
<evidence type="ECO:0000256" key="3">
    <source>
        <dbReference type="ARBA" id="ARBA00022454"/>
    </source>
</evidence>
<keyword evidence="8" id="KW-0137">Centromere</keyword>
<keyword evidence="3" id="KW-0158">Chromosome</keyword>
<dbReference type="GO" id="GO:0031262">
    <property type="term" value="C:Ndc80 complex"/>
    <property type="evidence" value="ECO:0007669"/>
    <property type="project" value="InterPro"/>
</dbReference>
<dbReference type="InterPro" id="IPR038275">
    <property type="entry name" value="Nuf2_N_sf"/>
</dbReference>
<evidence type="ECO:0000256" key="6">
    <source>
        <dbReference type="ARBA" id="ARBA00023054"/>
    </source>
</evidence>
<evidence type="ECO:0000256" key="2">
    <source>
        <dbReference type="ARBA" id="ARBA00005498"/>
    </source>
</evidence>
<comment type="caution">
    <text evidence="11">The sequence shown here is derived from an EMBL/GenBank/DDBJ whole genome shotgun (WGS) entry which is preliminary data.</text>
</comment>
<dbReference type="Pfam" id="PF03800">
    <property type="entry name" value="Nuf2"/>
    <property type="match status" value="1"/>
</dbReference>
<name>A0A0K9NN44_ZOSMR</name>
<feature type="domain" description="Kinetochore protein Nuf2 N-terminal" evidence="10">
    <location>
        <begin position="7"/>
        <end position="140"/>
    </location>
</feature>
<evidence type="ECO:0000313" key="11">
    <source>
        <dbReference type="EMBL" id="KMZ58161.1"/>
    </source>
</evidence>
<evidence type="ECO:0000256" key="8">
    <source>
        <dbReference type="ARBA" id="ARBA00023328"/>
    </source>
</evidence>
<dbReference type="PANTHER" id="PTHR48441">
    <property type="match status" value="1"/>
</dbReference>
<sequence length="293" mass="33640">MTPSKFSAVVFPRKEIVQTLNELGFSINISELDKPSSDFVCKLYSDILSSFDPQWFEMDENMTFGLMEIVDNPDHHTTAIFKLHLLRKMNQFLESIEFPQIGLRDLLRPEAILTIELFSVLTNYKLYMDMKVNQAAHIVNLYPNTEVSKAVTERIQAACTAISEHMTACENEQTSVKVLENDIKKLKLNINNYNKDLNILKSKIQQLQDEKKTVDDKVSQANYELLKKSQENSKFLSMIVQSPDKVQRTLEEKKASRDEALSAEKSSMFAVKEKTLKLELFSKASFLVHAVFL</sequence>
<dbReference type="InterPro" id="IPR005549">
    <property type="entry name" value="Kinetochore_Nuf2_N"/>
</dbReference>
<reference evidence="12" key="1">
    <citation type="journal article" date="2016" name="Nature">
        <title>The genome of the seagrass Zostera marina reveals angiosperm adaptation to the sea.</title>
        <authorList>
            <person name="Olsen J.L."/>
            <person name="Rouze P."/>
            <person name="Verhelst B."/>
            <person name="Lin Y.-C."/>
            <person name="Bayer T."/>
            <person name="Collen J."/>
            <person name="Dattolo E."/>
            <person name="De Paoli E."/>
            <person name="Dittami S."/>
            <person name="Maumus F."/>
            <person name="Michel G."/>
            <person name="Kersting A."/>
            <person name="Lauritano C."/>
            <person name="Lohaus R."/>
            <person name="Toepel M."/>
            <person name="Tonon T."/>
            <person name="Vanneste K."/>
            <person name="Amirebrahimi M."/>
            <person name="Brakel J."/>
            <person name="Bostroem C."/>
            <person name="Chovatia M."/>
            <person name="Grimwood J."/>
            <person name="Jenkins J.W."/>
            <person name="Jueterbock A."/>
            <person name="Mraz A."/>
            <person name="Stam W.T."/>
            <person name="Tice H."/>
            <person name="Bornberg-Bauer E."/>
            <person name="Green P.J."/>
            <person name="Pearson G.A."/>
            <person name="Procaccini G."/>
            <person name="Duarte C.M."/>
            <person name="Schmutz J."/>
            <person name="Reusch T.B.H."/>
            <person name="Van de Peer Y."/>
        </authorList>
    </citation>
    <scope>NUCLEOTIDE SEQUENCE [LARGE SCALE GENOMIC DNA]</scope>
    <source>
        <strain evidence="12">cv. Finnish</strain>
    </source>
</reference>
<comment type="subcellular location">
    <subcellularLocation>
        <location evidence="1">Chromosome</location>
        <location evidence="1">Centromere</location>
    </subcellularLocation>
</comment>
<dbReference type="OMA" id="LINFCRY"/>